<accession>A0ABR0BEI1</accession>
<dbReference type="Gene3D" id="1.10.510.10">
    <property type="entry name" value="Transferase(Phosphotransferase) domain 1"/>
    <property type="match status" value="1"/>
</dbReference>
<evidence type="ECO:0000259" key="1">
    <source>
        <dbReference type="PROSITE" id="PS50011"/>
    </source>
</evidence>
<gene>
    <name evidence="2" type="ORF">Purlil1_13273</name>
</gene>
<comment type="caution">
    <text evidence="2">The sequence shown here is derived from an EMBL/GenBank/DDBJ whole genome shotgun (WGS) entry which is preliminary data.</text>
</comment>
<dbReference type="InterPro" id="IPR011009">
    <property type="entry name" value="Kinase-like_dom_sf"/>
</dbReference>
<evidence type="ECO:0000313" key="3">
    <source>
        <dbReference type="Proteomes" id="UP001287286"/>
    </source>
</evidence>
<protein>
    <recommendedName>
        <fullName evidence="1">Protein kinase domain-containing protein</fullName>
    </recommendedName>
</protein>
<proteinExistence type="predicted"/>
<sequence length="371" mass="42324">MWLTEAQTAYKMPRNPTCLFHTAPPLGPSNRMARPPRYDIAVWQVHDTEDDCEFVIRTNNGRAFYCTILPSEFQQSPHVTQQYFKCLDLLRSGQEEIDDFYIEDAVEWLSRSFEPLVLRHASDPLKLHRGWPTLSEYLFPISYVCRLAATGDELHPFILNTKDHGWESPLIPLDGKISDDLEQWTQSYEPSDVAICYSSPDVALIKPPTKVIVDAQGLQITCFFKRFNTSFGAKFAAGELEVLKRIAMARLPSDALVCRLHGVVRTKSGVAGMLFPWINKKSVLCQAKADEAAPWLRRRWADQIYYSLEQLHERGIIWGDAKADNVLIDENDNAWIIDFGGSYTVGWIDKEKAGTRDGDMQGWARIMDMLS</sequence>
<reference evidence="2 3" key="1">
    <citation type="journal article" date="2024" name="Microbiol. Resour. Announc.">
        <title>Genome annotations for the ascomycete fungi Trichoderma harzianum, Trichoderma aggressivum, and Purpureocillium lilacinum.</title>
        <authorList>
            <person name="Beijen E.P.W."/>
            <person name="Ohm R.A."/>
        </authorList>
    </citation>
    <scope>NUCLEOTIDE SEQUENCE [LARGE SCALE GENOMIC DNA]</scope>
    <source>
        <strain evidence="2 3">CBS 150709</strain>
    </source>
</reference>
<feature type="domain" description="Protein kinase" evidence="1">
    <location>
        <begin position="182"/>
        <end position="371"/>
    </location>
</feature>
<dbReference type="InterPro" id="IPR000719">
    <property type="entry name" value="Prot_kinase_dom"/>
</dbReference>
<name>A0ABR0BEI1_PURLI</name>
<dbReference type="Proteomes" id="UP001287286">
    <property type="component" value="Unassembled WGS sequence"/>
</dbReference>
<keyword evidence="3" id="KW-1185">Reference proteome</keyword>
<dbReference type="PROSITE" id="PS50011">
    <property type="entry name" value="PROTEIN_KINASE_DOM"/>
    <property type="match status" value="1"/>
</dbReference>
<dbReference type="SUPFAM" id="SSF56112">
    <property type="entry name" value="Protein kinase-like (PK-like)"/>
    <property type="match status" value="1"/>
</dbReference>
<organism evidence="2 3">
    <name type="scientific">Purpureocillium lilacinum</name>
    <name type="common">Paecilomyces lilacinus</name>
    <dbReference type="NCBI Taxonomy" id="33203"/>
    <lineage>
        <taxon>Eukaryota</taxon>
        <taxon>Fungi</taxon>
        <taxon>Dikarya</taxon>
        <taxon>Ascomycota</taxon>
        <taxon>Pezizomycotina</taxon>
        <taxon>Sordariomycetes</taxon>
        <taxon>Hypocreomycetidae</taxon>
        <taxon>Hypocreales</taxon>
        <taxon>Ophiocordycipitaceae</taxon>
        <taxon>Purpureocillium</taxon>
    </lineage>
</organism>
<dbReference type="EMBL" id="JAWRVI010000191">
    <property type="protein sequence ID" value="KAK4072795.1"/>
    <property type="molecule type" value="Genomic_DNA"/>
</dbReference>
<evidence type="ECO:0000313" key="2">
    <source>
        <dbReference type="EMBL" id="KAK4072795.1"/>
    </source>
</evidence>
<dbReference type="Pfam" id="PF00069">
    <property type="entry name" value="Pkinase"/>
    <property type="match status" value="1"/>
</dbReference>